<evidence type="ECO:0000256" key="1">
    <source>
        <dbReference type="ARBA" id="ARBA00006738"/>
    </source>
</evidence>
<dbReference type="InterPro" id="IPR003509">
    <property type="entry name" value="UPF0102_YraN-like"/>
</dbReference>
<accession>A0A1F4VGU0</accession>
<dbReference type="NCBIfam" id="NF009150">
    <property type="entry name" value="PRK12497.1-3"/>
    <property type="match status" value="1"/>
</dbReference>
<gene>
    <name evidence="3" type="ORF">A3H26_01955</name>
</gene>
<comment type="caution">
    <text evidence="3">The sequence shown here is derived from an EMBL/GenBank/DDBJ whole genome shotgun (WGS) entry which is preliminary data.</text>
</comment>
<dbReference type="GO" id="GO:0003676">
    <property type="term" value="F:nucleic acid binding"/>
    <property type="evidence" value="ECO:0007669"/>
    <property type="project" value="InterPro"/>
</dbReference>
<dbReference type="InterPro" id="IPR011335">
    <property type="entry name" value="Restrct_endonuc-II-like"/>
</dbReference>
<name>A0A1F4VGU0_UNCKA</name>
<dbReference type="Gene3D" id="3.40.1350.10">
    <property type="match status" value="1"/>
</dbReference>
<protein>
    <recommendedName>
        <fullName evidence="2">UPF0102 protein A3H26_01955</fullName>
    </recommendedName>
</protein>
<dbReference type="SUPFAM" id="SSF52980">
    <property type="entry name" value="Restriction endonuclease-like"/>
    <property type="match status" value="1"/>
</dbReference>
<dbReference type="InterPro" id="IPR011856">
    <property type="entry name" value="tRNA_endonuc-like_dom_sf"/>
</dbReference>
<dbReference type="PANTHER" id="PTHR34039:SF1">
    <property type="entry name" value="UPF0102 PROTEIN YRAN"/>
    <property type="match status" value="1"/>
</dbReference>
<dbReference type="Pfam" id="PF02021">
    <property type="entry name" value="UPF0102"/>
    <property type="match status" value="1"/>
</dbReference>
<dbReference type="NCBIfam" id="TIGR00252">
    <property type="entry name" value="YraN family protein"/>
    <property type="match status" value="1"/>
</dbReference>
<dbReference type="PANTHER" id="PTHR34039">
    <property type="entry name" value="UPF0102 PROTEIN YRAN"/>
    <property type="match status" value="1"/>
</dbReference>
<proteinExistence type="inferred from homology"/>
<dbReference type="AlphaFoldDB" id="A0A1F4VGU0"/>
<dbReference type="CDD" id="cd20736">
    <property type="entry name" value="PoNe_Nuclease"/>
    <property type="match status" value="1"/>
</dbReference>
<comment type="similarity">
    <text evidence="1 2">Belongs to the UPF0102 family.</text>
</comment>
<dbReference type="STRING" id="1802630.A3H26_01955"/>
<sequence length="121" mass="14235">MNKKATGRKGEDIAATFLIDKGYDVLYRNWTCRWGELDLITKFKDVLVFVEVKFRSSLDFGYPYEAVNYKKKTILARSIKRFLTISNLWDYNWRLDLISIYVSGGNTNIKHFESIEMDGIF</sequence>
<dbReference type="HAMAP" id="MF_00048">
    <property type="entry name" value="UPF0102"/>
    <property type="match status" value="1"/>
</dbReference>
<evidence type="ECO:0000313" key="4">
    <source>
        <dbReference type="Proteomes" id="UP000177763"/>
    </source>
</evidence>
<evidence type="ECO:0000313" key="3">
    <source>
        <dbReference type="EMBL" id="OGC56335.1"/>
    </source>
</evidence>
<evidence type="ECO:0000256" key="2">
    <source>
        <dbReference type="HAMAP-Rule" id="MF_00048"/>
    </source>
</evidence>
<dbReference type="EMBL" id="MEVN01000040">
    <property type="protein sequence ID" value="OGC56335.1"/>
    <property type="molecule type" value="Genomic_DNA"/>
</dbReference>
<dbReference type="Proteomes" id="UP000177763">
    <property type="component" value="Unassembled WGS sequence"/>
</dbReference>
<organism evidence="3 4">
    <name type="scientific">candidate division WWE3 bacterium RIFCSPLOWO2_12_FULL_36_10</name>
    <dbReference type="NCBI Taxonomy" id="1802630"/>
    <lineage>
        <taxon>Bacteria</taxon>
        <taxon>Katanobacteria</taxon>
    </lineage>
</organism>
<reference evidence="3 4" key="1">
    <citation type="journal article" date="2016" name="Nat. Commun.">
        <title>Thousands of microbial genomes shed light on interconnected biogeochemical processes in an aquifer system.</title>
        <authorList>
            <person name="Anantharaman K."/>
            <person name="Brown C.T."/>
            <person name="Hug L.A."/>
            <person name="Sharon I."/>
            <person name="Castelle C.J."/>
            <person name="Probst A.J."/>
            <person name="Thomas B.C."/>
            <person name="Singh A."/>
            <person name="Wilkins M.J."/>
            <person name="Karaoz U."/>
            <person name="Brodie E.L."/>
            <person name="Williams K.H."/>
            <person name="Hubbard S.S."/>
            <person name="Banfield J.F."/>
        </authorList>
    </citation>
    <scope>NUCLEOTIDE SEQUENCE [LARGE SCALE GENOMIC DNA]</scope>
</reference>